<organism evidence="4">
    <name type="scientific">Spodoptera frugiperda</name>
    <name type="common">Fall armyworm</name>
    <dbReference type="NCBI Taxonomy" id="7108"/>
    <lineage>
        <taxon>Eukaryota</taxon>
        <taxon>Metazoa</taxon>
        <taxon>Ecdysozoa</taxon>
        <taxon>Arthropoda</taxon>
        <taxon>Hexapoda</taxon>
        <taxon>Insecta</taxon>
        <taxon>Pterygota</taxon>
        <taxon>Neoptera</taxon>
        <taxon>Endopterygota</taxon>
        <taxon>Lepidoptera</taxon>
        <taxon>Glossata</taxon>
        <taxon>Ditrysia</taxon>
        <taxon>Noctuoidea</taxon>
        <taxon>Noctuidae</taxon>
        <taxon>Amphipyrinae</taxon>
        <taxon>Spodoptera</taxon>
    </lineage>
</organism>
<feature type="transmembrane region" description="Helical" evidence="2">
    <location>
        <begin position="623"/>
        <end position="647"/>
    </location>
</feature>
<feature type="transmembrane region" description="Helical" evidence="2">
    <location>
        <begin position="406"/>
        <end position="427"/>
    </location>
</feature>
<gene>
    <name evidence="4" type="ORF">SFRICE_012317</name>
</gene>
<keyword evidence="2" id="KW-0812">Transmembrane</keyword>
<feature type="transmembrane region" description="Helical" evidence="2">
    <location>
        <begin position="434"/>
        <end position="454"/>
    </location>
</feature>
<dbReference type="GO" id="GO:0016747">
    <property type="term" value="F:acyltransferase activity, transferring groups other than amino-acyl groups"/>
    <property type="evidence" value="ECO:0007669"/>
    <property type="project" value="InterPro"/>
</dbReference>
<reference evidence="4" key="1">
    <citation type="submission" date="2016-07" db="EMBL/GenBank/DDBJ databases">
        <authorList>
            <person name="Bretaudeau A."/>
        </authorList>
    </citation>
    <scope>NUCLEOTIDE SEQUENCE</scope>
    <source>
        <strain evidence="4">Rice</strain>
        <tissue evidence="4">Whole body</tissue>
    </source>
</reference>
<dbReference type="PANTHER" id="PTHR11161">
    <property type="entry name" value="O-ACYLTRANSFERASE"/>
    <property type="match status" value="1"/>
</dbReference>
<dbReference type="PANTHER" id="PTHR11161:SF22">
    <property type="entry name" value="ACYLTRANSFERASE 3 DOMAIN-CONTAINING PROTEIN-RELATED"/>
    <property type="match status" value="1"/>
</dbReference>
<feature type="transmembrane region" description="Helical" evidence="2">
    <location>
        <begin position="196"/>
        <end position="218"/>
    </location>
</feature>
<keyword evidence="2" id="KW-1133">Transmembrane helix</keyword>
<sequence length="694" mass="78935">MVSYRFPGRAKCFCAFFAITETFLVVARSLELFPVYGNRLTPYYNGLSTQMVKSGCTLYSGITCNEPPESIFDYHSMPALSELDDFDLCLRKPDAVYCIVDLELLEDDTPLYQFIKNFSSLSYKNYQHSKLHRGVCGSQHCGLNTTHADAGVSTSEALKNCLNSSIHQGYGLQVENLSVRYCKTQDDYVPPDVLDYVIGVLLLALLLVNLGCSAYYFLWPVEKEKANKFMLAFCVQTNWKALKHGGSAEGGIFKCFQALRFYTMVMILGLHSMIFIGYGYTANPEFIENSYDDFFKALLFNARVIVQIFFVMGGFLMAYKMLVYAESHPFTLKTVPMALVNRWLRLMPAVLVVMGLAMTWVPHMGSGPMWDAVVKRERDMCRMNWWQLVILSPNLFPFEHLCLPQAWYLGTDTQLFLITLVVLLIIWRWPRSGVPVLSSVMVISLLIPFLQSYFMNLLPIRVSIFPESIRDIFGYNDTFYHAYVSAQGNWAGYHLGVLTAYFYHKAQQKKWDLRGSMLMKLLFLASIPIAGGTVLMGWDLHHREASAFEAAVFNALNQNFFALAICVFIIGYFYKLNRIYVGSVEWGPLQPLGRMSYCAMLLHATVLRTYGGQMRRSFYATDYTAIMLYAGIVTTTYLFALPLYLFVEAPACQLQKLLLGPKRRPERNEKEDSNANHVKPGISNVSVNTVSTHI</sequence>
<feature type="transmembrane region" description="Helical" evidence="2">
    <location>
        <begin position="261"/>
        <end position="280"/>
    </location>
</feature>
<feature type="transmembrane region" description="Helical" evidence="2">
    <location>
        <begin position="550"/>
        <end position="574"/>
    </location>
</feature>
<feature type="domain" description="Acyltransferase 3" evidence="3">
    <location>
        <begin position="256"/>
        <end position="644"/>
    </location>
</feature>
<dbReference type="EMBL" id="ODYU01007576">
    <property type="protein sequence ID" value="SOQ50462.1"/>
    <property type="molecule type" value="Genomic_DNA"/>
</dbReference>
<feature type="region of interest" description="Disordered" evidence="1">
    <location>
        <begin position="663"/>
        <end position="694"/>
    </location>
</feature>
<protein>
    <submittedName>
        <fullName evidence="4">SFRICE_012317</fullName>
    </submittedName>
</protein>
<evidence type="ECO:0000313" key="4">
    <source>
        <dbReference type="EMBL" id="SOQ50462.1"/>
    </source>
</evidence>
<evidence type="ECO:0000259" key="3">
    <source>
        <dbReference type="Pfam" id="PF01757"/>
    </source>
</evidence>
<feature type="transmembrane region" description="Helical" evidence="2">
    <location>
        <begin position="12"/>
        <end position="30"/>
    </location>
</feature>
<feature type="transmembrane region" description="Helical" evidence="2">
    <location>
        <begin position="343"/>
        <end position="361"/>
    </location>
</feature>
<proteinExistence type="predicted"/>
<evidence type="ECO:0000256" key="2">
    <source>
        <dbReference type="SAM" id="Phobius"/>
    </source>
</evidence>
<accession>A0A2H1WCA0</accession>
<dbReference type="InterPro" id="IPR002656">
    <property type="entry name" value="Acyl_transf_3_dom"/>
</dbReference>
<keyword evidence="2" id="KW-0472">Membrane</keyword>
<feature type="compositionally biased region" description="Polar residues" evidence="1">
    <location>
        <begin position="683"/>
        <end position="694"/>
    </location>
</feature>
<dbReference type="Pfam" id="PF01757">
    <property type="entry name" value="Acyl_transf_3"/>
    <property type="match status" value="1"/>
</dbReference>
<evidence type="ECO:0000256" key="1">
    <source>
        <dbReference type="SAM" id="MobiDB-lite"/>
    </source>
</evidence>
<feature type="transmembrane region" description="Helical" evidence="2">
    <location>
        <begin position="517"/>
        <end position="538"/>
    </location>
</feature>
<dbReference type="AlphaFoldDB" id="A0A2H1WCA0"/>
<feature type="transmembrane region" description="Helical" evidence="2">
    <location>
        <begin position="300"/>
        <end position="322"/>
    </location>
</feature>
<name>A0A2H1WCA0_SPOFR</name>
<dbReference type="InterPro" id="IPR052728">
    <property type="entry name" value="O2_lipid_transport_reg"/>
</dbReference>